<evidence type="ECO:0000259" key="17">
    <source>
        <dbReference type="PROSITE" id="PS50942"/>
    </source>
</evidence>
<dbReference type="InterPro" id="IPR004127">
    <property type="entry name" value="Prefoldin_subunit_alpha"/>
</dbReference>
<comment type="cofactor">
    <cofactor evidence="13">
        <name>Zn(2+)</name>
        <dbReference type="ChEBI" id="CHEBI:29105"/>
    </cofactor>
    <text evidence="13">Binds 1 zinc ion per subunit.</text>
</comment>
<comment type="function">
    <text evidence="13">Metalloprotease that specifically cleaves 'Lys-63'-linked polyubiquitin chains. Component of the BRCA1-A complex, a complex that specifically recognizes 'Lys-63'-linked ubiquitinated histones H2A and H2AX at DNA lesions sites, leading to target the brca1-bard1 heterodimer to sites of DNA damage at double-strand breaks (DSBs). Catalytic subunit of the BRISC complex, a multiprotein complex that specifically cleaves 'Lys-63'-linked ubiquitin in various substrates. Mediates the specific 'Lys-63'-specific deubiquitination associated with the COP9 signalosome complex (CSN), via the interaction of the BRISC complex with the CSN complex. The BRISC complex is required for normal mitotic spindle assembly and microtubule attachment to kinetochores via its role in deubiquitinating NUMA1.</text>
</comment>
<dbReference type="GO" id="GO:0046872">
    <property type="term" value="F:metal ion binding"/>
    <property type="evidence" value="ECO:0007669"/>
    <property type="project" value="UniProtKB-UniRule"/>
</dbReference>
<feature type="compositionally biased region" description="Basic and acidic residues" evidence="15">
    <location>
        <begin position="788"/>
        <end position="803"/>
    </location>
</feature>
<comment type="similarity">
    <text evidence="1">Belongs to the PICALM/SNAP91 family.</text>
</comment>
<dbReference type="GO" id="GO:0010212">
    <property type="term" value="P:response to ionizing radiation"/>
    <property type="evidence" value="ECO:0007669"/>
    <property type="project" value="UniProtKB-UniRule"/>
</dbReference>
<keyword evidence="10" id="KW-0143">Chaperone</keyword>
<sequence length="1092" mass="122307">MAVQVVQAVQAVHLESDAFLVCLNHALSTEKEEVMGLCIGELNDDTRSDSKFAYTGTEMRTVAEKVDTVRIVHIHSVIILRRSDKRKDRVEISPEQLSAASTEAEMLAELTGRPMRVVGWYHSHPHITVWPSHVDVRTQAMYQMMDQGFVGLIFSCFIEDKNTKTGRVLYTCFQSIQAQKSSESPHGSQDFWSSSQHISIEGQKEEERYERIEIPIHIVPHVTIGKVCLESAVELPKILCQEEQDAYRRIHSVYQESVQSDVSSQRASPTVVGGQIGAKPTAFAGVTTRKRRTYARTLFPRIKQETKWDLIQYINETNMSVVHLANVLSEKTGSNSWVVVFKALVTFHHLMVYGKERFIRHLASRNSLFTLHNFLDKSVTEGYTMSAFIRRYSRYLNEKSLAYRLIASDITKVKRGMDGVMRTMNTKDLLNTLPVIQTQLDALLNFNAKPDELTNGIIHAAFMLLFKDSLRLFAVYNEGILNLLDKYFDMRKNQCKESLDIYIKFLGRTTKFAQFLKVAEEDVDSFMKQPGNETADTVLKKLDEQYQKYKFMELNLAQKKRRLKGQIPEIKQTLEILKYMQKKKESTNSLETRFLLADNLYCKASVPPTDKVCLWLGANVMLEYDIDEAQALLEKNLSTATKNLDSLEEDLDFLRDQFTTTELDLEPKAITDQTGKKKGKRKNKTGGTVDEEEEETRRESPKKKEKCEHKKQTKNSKCPKAQTSKEGSTQKSSSQKGSAKNSLVKARRKGGGGPCSKDSPNSSSESESGSGHDSNSDGISNVTLEVRNSAEKLSTELSKEEPSTKNTAANKLVAKAAVTTSKGKITRATSSSSDSTSDSDDQCMVSKSTAEYATGFLKTVGLFSGRGCPGPGLAVQTPSAIGWKFMDSNTNKQAPGPPPSVPLSTSLGRGWGRGEDLLSWKGVRGRGIRGRGRGRGHAVSCVLNTNTEYQKQQQLSEIVTNSSTIIQNPVEIHKKDYSLLPLLAAAPQVGEKIAFKLLELTSDYSPDVSDYKEGKILSHNPETQQVDIEILSSLPALKEPGKFDLVYHNENGTEVVQYAVTQERRITVFWRELIDPRLILEAPSTTSSTEHV</sequence>
<dbReference type="GO" id="GO:0006302">
    <property type="term" value="P:double-strand break repair"/>
    <property type="evidence" value="ECO:0007669"/>
    <property type="project" value="UniProtKB-UniRule"/>
</dbReference>
<dbReference type="InterPro" id="IPR033860">
    <property type="entry name" value="MPN_BRCC36"/>
</dbReference>
<evidence type="ECO:0000256" key="2">
    <source>
        <dbReference type="ARBA" id="ARBA00008021"/>
    </source>
</evidence>
<dbReference type="GO" id="GO:0000149">
    <property type="term" value="F:SNARE binding"/>
    <property type="evidence" value="ECO:0007669"/>
    <property type="project" value="TreeGrafter"/>
</dbReference>
<feature type="compositionally biased region" description="Low complexity" evidence="15">
    <location>
        <begin position="756"/>
        <end position="781"/>
    </location>
</feature>
<dbReference type="GO" id="GO:0007095">
    <property type="term" value="P:mitotic G2 DNA damage checkpoint signaling"/>
    <property type="evidence" value="ECO:0007669"/>
    <property type="project" value="UniProtKB-UniRule"/>
</dbReference>
<dbReference type="GO" id="GO:0140492">
    <property type="term" value="F:metal-dependent deubiquitinase activity"/>
    <property type="evidence" value="ECO:0007669"/>
    <property type="project" value="UniProtKB-ARBA"/>
</dbReference>
<comment type="subunit">
    <text evidence="12">Heterohexamer of two PFD-alpha type and four PFD-beta type subunits. Binds to the C-terminal part of VHL.</text>
</comment>
<keyword evidence="19" id="KW-1185">Reference proteome</keyword>
<evidence type="ECO:0000256" key="9">
    <source>
        <dbReference type="ARBA" id="ARBA00023049"/>
    </source>
</evidence>
<evidence type="ECO:0000256" key="15">
    <source>
        <dbReference type="SAM" id="MobiDB-lite"/>
    </source>
</evidence>
<dbReference type="GO" id="GO:0031593">
    <property type="term" value="F:polyubiquitin modification-dependent protein binding"/>
    <property type="evidence" value="ECO:0007669"/>
    <property type="project" value="UniProtKB-UniRule"/>
</dbReference>
<keyword evidence="14" id="KW-0175">Coiled coil</keyword>
<dbReference type="EC" id="3.4.19.-" evidence="13"/>
<reference evidence="18" key="1">
    <citation type="submission" date="2020-03" db="EMBL/GenBank/DDBJ databases">
        <title>Studies in the Genomics of Life Span.</title>
        <authorList>
            <person name="Glass D."/>
        </authorList>
    </citation>
    <scope>NUCLEOTIDE SEQUENCE</scope>
    <source>
        <strain evidence="18">SUZIE</strain>
        <tissue evidence="18">Muscle</tissue>
    </source>
</reference>
<evidence type="ECO:0000256" key="13">
    <source>
        <dbReference type="RuleBase" id="RU367116"/>
    </source>
</evidence>
<dbReference type="Pfam" id="PF01398">
    <property type="entry name" value="JAB"/>
    <property type="match status" value="1"/>
</dbReference>
<dbReference type="SUPFAM" id="SSF46579">
    <property type="entry name" value="Prefoldin"/>
    <property type="match status" value="1"/>
</dbReference>
<dbReference type="GO" id="GO:0045739">
    <property type="term" value="P:positive regulation of DNA repair"/>
    <property type="evidence" value="ECO:0007669"/>
    <property type="project" value="UniProtKB-UniRule"/>
</dbReference>
<dbReference type="InterPro" id="IPR009053">
    <property type="entry name" value="Prefoldin"/>
</dbReference>
<dbReference type="InterPro" id="IPR045192">
    <property type="entry name" value="AP180-like"/>
</dbReference>
<dbReference type="GO" id="GO:0098894">
    <property type="term" value="C:extrinsic component of presynaptic endocytic zone membrane"/>
    <property type="evidence" value="ECO:0007669"/>
    <property type="project" value="TreeGrafter"/>
</dbReference>
<dbReference type="InterPro" id="IPR056398">
    <property type="entry name" value="Tudor_Coilin"/>
</dbReference>
<dbReference type="FunFam" id="1.10.287.370:FF:000001">
    <property type="entry name" value="Prefoldin subunit 3"/>
    <property type="match status" value="1"/>
</dbReference>
<feature type="region of interest" description="Disordered" evidence="15">
    <location>
        <begin position="887"/>
        <end position="907"/>
    </location>
</feature>
<comment type="similarity">
    <text evidence="3">Belongs to the prefoldin subunit alpha family.</text>
</comment>
<evidence type="ECO:0000256" key="12">
    <source>
        <dbReference type="ARBA" id="ARBA00062055"/>
    </source>
</evidence>
<evidence type="ECO:0000259" key="16">
    <source>
        <dbReference type="PROSITE" id="PS50249"/>
    </source>
</evidence>
<dbReference type="SMART" id="SM00232">
    <property type="entry name" value="JAB_MPN"/>
    <property type="match status" value="1"/>
</dbReference>
<dbReference type="Pfam" id="PF23086">
    <property type="entry name" value="Tudor_Coilin"/>
    <property type="match status" value="1"/>
</dbReference>
<keyword evidence="7 13" id="KW-0378">Hydrolase</keyword>
<dbReference type="GO" id="GO:0070552">
    <property type="term" value="C:BRISC complex"/>
    <property type="evidence" value="ECO:0007669"/>
    <property type="project" value="UniProtKB-UniRule"/>
</dbReference>
<dbReference type="SUPFAM" id="SSF102712">
    <property type="entry name" value="JAB1/MPN domain"/>
    <property type="match status" value="1"/>
</dbReference>
<evidence type="ECO:0000256" key="3">
    <source>
        <dbReference type="ARBA" id="ARBA00010048"/>
    </source>
</evidence>
<dbReference type="InterPro" id="IPR014712">
    <property type="entry name" value="ANTH_dom_sf"/>
</dbReference>
<dbReference type="GO" id="GO:0005905">
    <property type="term" value="C:clathrin-coated pit"/>
    <property type="evidence" value="ECO:0007669"/>
    <property type="project" value="TreeGrafter"/>
</dbReference>
<keyword evidence="8 13" id="KW-0862">Zinc</keyword>
<dbReference type="GO" id="GO:0000922">
    <property type="term" value="C:spindle pole"/>
    <property type="evidence" value="ECO:0007669"/>
    <property type="project" value="UniProtKB-SubCell"/>
</dbReference>
<dbReference type="PANTHER" id="PTHR22951:SF11">
    <property type="entry name" value="ENTH DOMAIN-CONTAINING PROTEIN"/>
    <property type="match status" value="1"/>
</dbReference>
<dbReference type="GO" id="GO:0006508">
    <property type="term" value="P:proteolysis"/>
    <property type="evidence" value="ECO:0007669"/>
    <property type="project" value="UniProtKB-KW"/>
</dbReference>
<dbReference type="GO" id="GO:0070531">
    <property type="term" value="C:BRCA1-A complex"/>
    <property type="evidence" value="ECO:0007669"/>
    <property type="project" value="UniProtKB-UniRule"/>
</dbReference>
<keyword evidence="13" id="KW-0963">Cytoplasm</keyword>
<dbReference type="FunFam" id="3.40.140.10:FF:000015">
    <property type="entry name" value="Lys-63-specific deubiquitinase BRCC36 isoform 3"/>
    <property type="match status" value="1"/>
</dbReference>
<dbReference type="Pfam" id="PF07651">
    <property type="entry name" value="ANTH"/>
    <property type="match status" value="1"/>
</dbReference>
<feature type="compositionally biased region" description="Low complexity" evidence="15">
    <location>
        <begin position="722"/>
        <end position="738"/>
    </location>
</feature>
<gene>
    <name evidence="18" type="ORF">SUZIE_185235</name>
</gene>
<dbReference type="Gene3D" id="1.20.58.150">
    <property type="entry name" value="ANTH domain"/>
    <property type="match status" value="1"/>
</dbReference>
<dbReference type="Pfam" id="PF18110">
    <property type="entry name" value="BRCC36_C"/>
    <property type="match status" value="1"/>
</dbReference>
<dbReference type="SMART" id="SM00273">
    <property type="entry name" value="ENTH"/>
    <property type="match status" value="1"/>
</dbReference>
<keyword evidence="13" id="KW-0132">Cell division</keyword>
<dbReference type="InterPro" id="IPR037518">
    <property type="entry name" value="MPN"/>
</dbReference>
<dbReference type="Gene3D" id="1.10.287.370">
    <property type="match status" value="1"/>
</dbReference>
<dbReference type="Pfam" id="PF02996">
    <property type="entry name" value="Prefoldin"/>
    <property type="match status" value="1"/>
</dbReference>
<organism evidence="18 19">
    <name type="scientific">Sciurus carolinensis</name>
    <name type="common">Eastern gray squirrel</name>
    <dbReference type="NCBI Taxonomy" id="30640"/>
    <lineage>
        <taxon>Eukaryota</taxon>
        <taxon>Metazoa</taxon>
        <taxon>Chordata</taxon>
        <taxon>Craniata</taxon>
        <taxon>Vertebrata</taxon>
        <taxon>Euteleostomi</taxon>
        <taxon>Mammalia</taxon>
        <taxon>Eutheria</taxon>
        <taxon>Euarchontoglires</taxon>
        <taxon>Glires</taxon>
        <taxon>Rodentia</taxon>
        <taxon>Sciuromorpha</taxon>
        <taxon>Sciuridae</taxon>
        <taxon>Sciurinae</taxon>
        <taxon>Sciurini</taxon>
        <taxon>Sciurus</taxon>
    </lineage>
</organism>
<evidence type="ECO:0000313" key="19">
    <source>
        <dbReference type="Proteomes" id="UP001166674"/>
    </source>
</evidence>
<dbReference type="InterPro" id="IPR040749">
    <property type="entry name" value="BRCC36_C"/>
</dbReference>
<evidence type="ECO:0000256" key="14">
    <source>
        <dbReference type="SAM" id="Coils"/>
    </source>
</evidence>
<evidence type="ECO:0000313" key="18">
    <source>
        <dbReference type="EMBL" id="MBZ3885903.1"/>
    </source>
</evidence>
<dbReference type="SUPFAM" id="SSF89009">
    <property type="entry name" value="GAT-like domain"/>
    <property type="match status" value="1"/>
</dbReference>
<comment type="function">
    <text evidence="11">Binds specifically to cytosolic chaperonin (c-CPN) and transfers target proteins to it. Binds to nascent polypeptide chain and promotes folding in an environment in which there are many competing pathways for nonnative proteins.</text>
</comment>
<comment type="similarity">
    <text evidence="2 13">Belongs to the peptidase M67A family. BRCC36 subfamily.</text>
</comment>
<dbReference type="GO" id="GO:0072583">
    <property type="term" value="P:clathrin-dependent endocytosis"/>
    <property type="evidence" value="ECO:0007669"/>
    <property type="project" value="InterPro"/>
</dbReference>
<dbReference type="GO" id="GO:0016185">
    <property type="term" value="P:synaptic vesicle budding from presynaptic endocytic zone membrane"/>
    <property type="evidence" value="ECO:0007669"/>
    <property type="project" value="TreeGrafter"/>
</dbReference>
<evidence type="ECO:0000256" key="7">
    <source>
        <dbReference type="ARBA" id="ARBA00022801"/>
    </source>
</evidence>
<proteinExistence type="inferred from homology"/>
<dbReference type="InterPro" id="IPR011417">
    <property type="entry name" value="ANTH_dom"/>
</dbReference>
<evidence type="ECO:0000256" key="4">
    <source>
        <dbReference type="ARBA" id="ARBA00022670"/>
    </source>
</evidence>
<dbReference type="PROSITE" id="PS50249">
    <property type="entry name" value="MPN"/>
    <property type="match status" value="1"/>
</dbReference>
<dbReference type="InterPro" id="IPR008942">
    <property type="entry name" value="ENTH_VHS"/>
</dbReference>
<dbReference type="GO" id="GO:0048268">
    <property type="term" value="P:clathrin coat assembly"/>
    <property type="evidence" value="ECO:0007669"/>
    <property type="project" value="InterPro"/>
</dbReference>
<dbReference type="PANTHER" id="PTHR22951">
    <property type="entry name" value="CLATHRIN ASSEMBLY PROTEIN"/>
    <property type="match status" value="1"/>
</dbReference>
<dbReference type="GO" id="GO:0070536">
    <property type="term" value="P:protein K63-linked deubiquitination"/>
    <property type="evidence" value="ECO:0007669"/>
    <property type="project" value="InterPro"/>
</dbReference>
<dbReference type="GO" id="GO:0030136">
    <property type="term" value="C:clathrin-coated vesicle"/>
    <property type="evidence" value="ECO:0007669"/>
    <property type="project" value="InterPro"/>
</dbReference>
<feature type="region of interest" description="Disordered" evidence="15">
    <location>
        <begin position="665"/>
        <end position="842"/>
    </location>
</feature>
<keyword evidence="4 13" id="KW-0645">Protease</keyword>
<dbReference type="Gene3D" id="3.40.140.10">
    <property type="entry name" value="Cytidine Deaminase, domain 2"/>
    <property type="match status" value="1"/>
</dbReference>
<evidence type="ECO:0000256" key="8">
    <source>
        <dbReference type="ARBA" id="ARBA00022833"/>
    </source>
</evidence>
<dbReference type="CDD" id="cd08068">
    <property type="entry name" value="MPN_BRCC36"/>
    <property type="match status" value="1"/>
</dbReference>
<dbReference type="SUPFAM" id="SSF48464">
    <property type="entry name" value="ENTH/VHS domain"/>
    <property type="match status" value="1"/>
</dbReference>
<dbReference type="EMBL" id="JAATJV010403789">
    <property type="protein sequence ID" value="MBZ3885903.1"/>
    <property type="molecule type" value="Genomic_DNA"/>
</dbReference>
<name>A0AA41N8R5_SCICA</name>
<keyword evidence="13" id="KW-0498">Mitosis</keyword>
<dbReference type="Proteomes" id="UP001166674">
    <property type="component" value="Unassembled WGS sequence"/>
</dbReference>
<dbReference type="GO" id="GO:0005546">
    <property type="term" value="F:phosphatidylinositol-4,5-bisphosphate binding"/>
    <property type="evidence" value="ECO:0007669"/>
    <property type="project" value="TreeGrafter"/>
</dbReference>
<dbReference type="GO" id="GO:0005545">
    <property type="term" value="F:1-phosphatidylinositol binding"/>
    <property type="evidence" value="ECO:0007669"/>
    <property type="project" value="InterPro"/>
</dbReference>
<comment type="caution">
    <text evidence="18">The sequence shown here is derived from an EMBL/GenBank/DDBJ whole genome shotgun (WGS) entry which is preliminary data.</text>
</comment>
<evidence type="ECO:0000256" key="1">
    <source>
        <dbReference type="ARBA" id="ARBA00008011"/>
    </source>
</evidence>
<dbReference type="Gene3D" id="1.25.40.90">
    <property type="match status" value="1"/>
</dbReference>
<comment type="subcellular location">
    <subcellularLocation>
        <location evidence="13">Nucleus</location>
    </subcellularLocation>
    <subcellularLocation>
        <location evidence="13">Cytoplasm</location>
    </subcellularLocation>
    <subcellularLocation>
        <location evidence="13">Cytoplasm</location>
        <location evidence="13">Cytoskeleton</location>
        <location evidence="13">Spindle pole</location>
    </subcellularLocation>
</comment>
<dbReference type="GO" id="GO:0008021">
    <property type="term" value="C:synaptic vesicle"/>
    <property type="evidence" value="ECO:0007669"/>
    <property type="project" value="TreeGrafter"/>
</dbReference>
<keyword evidence="13" id="KW-0539">Nucleus</keyword>
<evidence type="ECO:0000256" key="6">
    <source>
        <dbReference type="ARBA" id="ARBA00022786"/>
    </source>
</evidence>
<accession>A0AA41N8R5</accession>
<dbReference type="GO" id="GO:0051301">
    <property type="term" value="P:cell division"/>
    <property type="evidence" value="ECO:0007669"/>
    <property type="project" value="UniProtKB-KW"/>
</dbReference>
<keyword evidence="5 13" id="KW-0479">Metal-binding</keyword>
<protein>
    <recommendedName>
        <fullName evidence="13">Lys-63-specific deubiquitinase</fullName>
        <ecNumber evidence="13">3.4.19.-</ecNumber>
    </recommendedName>
</protein>
<keyword evidence="6 13" id="KW-0833">Ubl conjugation pathway</keyword>
<evidence type="ECO:0000256" key="11">
    <source>
        <dbReference type="ARBA" id="ARBA00024667"/>
    </source>
</evidence>
<dbReference type="GO" id="GO:0032050">
    <property type="term" value="F:clathrin heavy chain binding"/>
    <property type="evidence" value="ECO:0007669"/>
    <property type="project" value="TreeGrafter"/>
</dbReference>
<dbReference type="AlphaFoldDB" id="A0AA41N8R5"/>
<dbReference type="InterPro" id="IPR000555">
    <property type="entry name" value="JAMM/MPN+_dom"/>
</dbReference>
<dbReference type="PROSITE" id="PS50942">
    <property type="entry name" value="ENTH"/>
    <property type="match status" value="1"/>
</dbReference>
<keyword evidence="13" id="KW-0131">Cell cycle</keyword>
<evidence type="ECO:0000256" key="5">
    <source>
        <dbReference type="ARBA" id="ARBA00022723"/>
    </source>
</evidence>
<dbReference type="GO" id="GO:0004843">
    <property type="term" value="F:cysteine-type deubiquitinase activity"/>
    <property type="evidence" value="ECO:0007669"/>
    <property type="project" value="UniProtKB-UniRule"/>
</dbReference>
<keyword evidence="9 13" id="KW-0482">Metalloprotease</keyword>
<dbReference type="InterPro" id="IPR013809">
    <property type="entry name" value="ENTH"/>
</dbReference>
<evidence type="ECO:0000256" key="10">
    <source>
        <dbReference type="ARBA" id="ARBA00023186"/>
    </source>
</evidence>
<comment type="subunit">
    <text evidence="13">Component of the ARISC complex, at least composed of UIMC1/RAP80, ABRAXAS1, BRCC3/BRCC36, BABAM2 and BABAM1/NBA1. Component of the BRCA1-A complex, at least composed of BRCA1, BARD1, UIMC1/RAP80, ABRAXAS1, BRCC3/BRCC36, BABAM2 and BABAM1/NBA1. In the BRCA1-A complex, interacts directly with ABRAXAS1 and BABAM2. Component of the BRISC complex, at least composed of ABRAXAS2, BRCC3/BRCC36, BABAM2 and BABAM1/NBA1. Identified in a complex with SHMT2 and the other subunits of the BRISC complex. In the BRISC complex, interacts directly with ABRAXAS2. Identified in a complex with ABRAXAS2 and NUMA1. The BRISC complex interacts with the CSN complex. Component of the BRCA1/BRCA2 containing complex (BRCC), which also contains BRCA1, BRCA2, BARD1, BABAM2 and RAD51. BRCC is a ubiquitin E3 ligase complex that enhances cellular survival following DNA damage. Interacts with BRCA1. Binds polyubiquitin. Interacts with PWWP2B. Interacts with HDAC1; this interaction is enhanced in the presence of PWWP2B.</text>
</comment>
<keyword evidence="13" id="KW-0206">Cytoskeleton</keyword>
<feature type="domain" description="MPN" evidence="16">
    <location>
        <begin position="12"/>
        <end position="179"/>
    </location>
</feature>
<feature type="domain" description="ENTH" evidence="17">
    <location>
        <begin position="276"/>
        <end position="410"/>
    </location>
</feature>
<feature type="coiled-coil region" evidence="14">
    <location>
        <begin position="630"/>
        <end position="664"/>
    </location>
</feature>
<dbReference type="CDD" id="cd23156">
    <property type="entry name" value="Prefoldin_3"/>
    <property type="match status" value="1"/>
</dbReference>